<protein>
    <submittedName>
        <fullName evidence="1">Uncharacterized protein</fullName>
    </submittedName>
</protein>
<dbReference type="EMBL" id="JBHTBN010000001">
    <property type="protein sequence ID" value="MFC7356570.1"/>
    <property type="molecule type" value="Genomic_DNA"/>
</dbReference>
<proteinExistence type="predicted"/>
<gene>
    <name evidence="1" type="ORF">ACFQO1_02635</name>
</gene>
<organism evidence="1 2">
    <name type="scientific">Jejudonia soesokkakensis</name>
    <dbReference type="NCBI Taxonomy" id="1323432"/>
    <lineage>
        <taxon>Bacteria</taxon>
        <taxon>Pseudomonadati</taxon>
        <taxon>Bacteroidota</taxon>
        <taxon>Flavobacteriia</taxon>
        <taxon>Flavobacteriales</taxon>
        <taxon>Flavobacteriaceae</taxon>
        <taxon>Jejudonia</taxon>
    </lineage>
</organism>
<dbReference type="Proteomes" id="UP001596415">
    <property type="component" value="Unassembled WGS sequence"/>
</dbReference>
<accession>A0ABW2MRT0</accession>
<evidence type="ECO:0000313" key="1">
    <source>
        <dbReference type="EMBL" id="MFC7356570.1"/>
    </source>
</evidence>
<evidence type="ECO:0000313" key="2">
    <source>
        <dbReference type="Proteomes" id="UP001596415"/>
    </source>
</evidence>
<comment type="caution">
    <text evidence="1">The sequence shown here is derived from an EMBL/GenBank/DDBJ whole genome shotgun (WGS) entry which is preliminary data.</text>
</comment>
<sequence length="481" mass="51412">MILKLLRPLTCLFLVFPICLVGQVGIGTTSIDNGVALEIDSANSGILIPRIAMLSPTDIVTIPGPLTNGTLIYNTTNNALLSEGFHYWQDTQWVKLSDINLSKDNLVQTSETRNYNMNGEVLNFSNGSFGINSNSNNTIFEAISNSNLNAFSFYQGNNLTAEKDVFTIEDADIGGGGQDGSSVLKIHKSGSINSGDDGFSLVELTNSGTDPGANKYWISGRKIDEGAPLWGIDITDSEYWSEGGIVLGVTPNTDGTYTGGNFIVQPNGNTGVGTTNPQKEIQVAGNTSTIRIDGLNNANNVNNIAADPVPVYVDNNGDLTTQPPLIQNFMPLNLRNFTNAVTITSNSGASVDTNLNTSTITLTQRSLVNYSYQFSVAINALGGGPITDGASRLFRAWFTVNGDNTNHYGYDTGTYTNNPETTTTGGTYASGYYYLSGNGYVELPAGTHTFTLTARGFGGSFGFEMTFGDTTYDSIQAIVHR</sequence>
<keyword evidence="2" id="KW-1185">Reference proteome</keyword>
<dbReference type="RefSeq" id="WP_380216419.1">
    <property type="nucleotide sequence ID" value="NZ_JBHTBN010000001.1"/>
</dbReference>
<reference evidence="2" key="1">
    <citation type="journal article" date="2019" name="Int. J. Syst. Evol. Microbiol.">
        <title>The Global Catalogue of Microorganisms (GCM) 10K type strain sequencing project: providing services to taxonomists for standard genome sequencing and annotation.</title>
        <authorList>
            <consortium name="The Broad Institute Genomics Platform"/>
            <consortium name="The Broad Institute Genome Sequencing Center for Infectious Disease"/>
            <person name="Wu L."/>
            <person name="Ma J."/>
        </authorList>
    </citation>
    <scope>NUCLEOTIDE SEQUENCE [LARGE SCALE GENOMIC DNA]</scope>
    <source>
        <strain evidence="2">CGMCC 1.16306</strain>
    </source>
</reference>
<name>A0ABW2MRT0_9FLAO</name>